<dbReference type="EMBL" id="JAGPXD010000001">
    <property type="protein sequence ID" value="KAH7376361.1"/>
    <property type="molecule type" value="Genomic_DNA"/>
</dbReference>
<protein>
    <submittedName>
        <fullName evidence="2">Uncharacterized protein</fullName>
    </submittedName>
</protein>
<reference evidence="2" key="1">
    <citation type="journal article" date="2021" name="Nat. Commun.">
        <title>Genetic determinants of endophytism in the Arabidopsis root mycobiome.</title>
        <authorList>
            <person name="Mesny F."/>
            <person name="Miyauchi S."/>
            <person name="Thiergart T."/>
            <person name="Pickel B."/>
            <person name="Atanasova L."/>
            <person name="Karlsson M."/>
            <person name="Huettel B."/>
            <person name="Barry K.W."/>
            <person name="Haridas S."/>
            <person name="Chen C."/>
            <person name="Bauer D."/>
            <person name="Andreopoulos W."/>
            <person name="Pangilinan J."/>
            <person name="LaButti K."/>
            <person name="Riley R."/>
            <person name="Lipzen A."/>
            <person name="Clum A."/>
            <person name="Drula E."/>
            <person name="Henrissat B."/>
            <person name="Kohler A."/>
            <person name="Grigoriev I.V."/>
            <person name="Martin F.M."/>
            <person name="Hacquard S."/>
        </authorList>
    </citation>
    <scope>NUCLEOTIDE SEQUENCE</scope>
    <source>
        <strain evidence="2">MPI-CAGE-AT-0016</strain>
    </source>
</reference>
<keyword evidence="1" id="KW-0472">Membrane</keyword>
<gene>
    <name evidence="2" type="ORF">B0T11DRAFT_272173</name>
</gene>
<proteinExistence type="predicted"/>
<evidence type="ECO:0000256" key="1">
    <source>
        <dbReference type="SAM" id="Phobius"/>
    </source>
</evidence>
<comment type="caution">
    <text evidence="2">The sequence shown here is derived from an EMBL/GenBank/DDBJ whole genome shotgun (WGS) entry which is preliminary data.</text>
</comment>
<keyword evidence="1" id="KW-1133">Transmembrane helix</keyword>
<dbReference type="Proteomes" id="UP000813385">
    <property type="component" value="Unassembled WGS sequence"/>
</dbReference>
<dbReference type="AlphaFoldDB" id="A0A8K0TVV4"/>
<feature type="transmembrane region" description="Helical" evidence="1">
    <location>
        <begin position="33"/>
        <end position="55"/>
    </location>
</feature>
<keyword evidence="1" id="KW-0812">Transmembrane</keyword>
<sequence>MACPLAPWWCPMDPSSLSSHSDVARSMTLLDPFALPGLHTATALPVLLWLLWLLWEARSCTAINSGGSHAGDETSMRPKLRYEPSPGLTCRLVLSCPALPCHRIASHHQPVLVEGWVPPDDDDITRMGHGMRSARSLLSPPTSLSRPLPPEPYLVPGVVDVHITNRPFAPGRHQGCPVAALFAPCGFLVTITQRLDDPR</sequence>
<evidence type="ECO:0000313" key="3">
    <source>
        <dbReference type="Proteomes" id="UP000813385"/>
    </source>
</evidence>
<organism evidence="2 3">
    <name type="scientific">Plectosphaerella cucumerina</name>
    <dbReference type="NCBI Taxonomy" id="40658"/>
    <lineage>
        <taxon>Eukaryota</taxon>
        <taxon>Fungi</taxon>
        <taxon>Dikarya</taxon>
        <taxon>Ascomycota</taxon>
        <taxon>Pezizomycotina</taxon>
        <taxon>Sordariomycetes</taxon>
        <taxon>Hypocreomycetidae</taxon>
        <taxon>Glomerellales</taxon>
        <taxon>Plectosphaerellaceae</taxon>
        <taxon>Plectosphaerella</taxon>
    </lineage>
</organism>
<accession>A0A8K0TVV4</accession>
<evidence type="ECO:0000313" key="2">
    <source>
        <dbReference type="EMBL" id="KAH7376361.1"/>
    </source>
</evidence>
<keyword evidence="3" id="KW-1185">Reference proteome</keyword>
<name>A0A8K0TVV4_9PEZI</name>